<feature type="region of interest" description="Disordered" evidence="1">
    <location>
        <begin position="53"/>
        <end position="90"/>
    </location>
</feature>
<reference evidence="3" key="1">
    <citation type="journal article" date="2023" name="G3 (Bethesda)">
        <title>Whole genome assemblies of Zophobas morio and Tenebrio molitor.</title>
        <authorList>
            <person name="Kaur S."/>
            <person name="Stinson S.A."/>
            <person name="diCenzo G.C."/>
        </authorList>
    </citation>
    <scope>NUCLEOTIDE SEQUENCE</scope>
    <source>
        <strain evidence="3">QUZm001</strain>
    </source>
</reference>
<dbReference type="SMART" id="SM00343">
    <property type="entry name" value="ZnF_C2HC"/>
    <property type="match status" value="2"/>
</dbReference>
<sequence>MNLLQACNISGRDAVSCLIDGLGDRTLQNGAKAGRYTAPEELYSEFLSLLGTDRTDSKNEPSNVEKEKSTKFDKKRLGPKMNSKPTSTSSRSVKCYNWHAVGHIATNCPKPKVECRNCNLLGHDTSKCRKTKSSKQDSRSEVKIVDSTKANQECYFVECKVNDVLVQGFIDTGCSIVTIRETTATQLNLKLPISTQ</sequence>
<dbReference type="AlphaFoldDB" id="A0AA38IDQ1"/>
<feature type="compositionally biased region" description="Basic and acidic residues" evidence="1">
    <location>
        <begin position="53"/>
        <end position="76"/>
    </location>
</feature>
<evidence type="ECO:0000313" key="4">
    <source>
        <dbReference type="Proteomes" id="UP001168821"/>
    </source>
</evidence>
<dbReference type="Proteomes" id="UP001168821">
    <property type="component" value="Unassembled WGS sequence"/>
</dbReference>
<dbReference type="InterPro" id="IPR036875">
    <property type="entry name" value="Znf_CCHC_sf"/>
</dbReference>
<feature type="domain" description="CCHC-type" evidence="2">
    <location>
        <begin position="94"/>
        <end position="110"/>
    </location>
</feature>
<keyword evidence="4" id="KW-1185">Reference proteome</keyword>
<evidence type="ECO:0000259" key="2">
    <source>
        <dbReference type="SMART" id="SM00343"/>
    </source>
</evidence>
<organism evidence="3 4">
    <name type="scientific">Zophobas morio</name>
    <dbReference type="NCBI Taxonomy" id="2755281"/>
    <lineage>
        <taxon>Eukaryota</taxon>
        <taxon>Metazoa</taxon>
        <taxon>Ecdysozoa</taxon>
        <taxon>Arthropoda</taxon>
        <taxon>Hexapoda</taxon>
        <taxon>Insecta</taxon>
        <taxon>Pterygota</taxon>
        <taxon>Neoptera</taxon>
        <taxon>Endopterygota</taxon>
        <taxon>Coleoptera</taxon>
        <taxon>Polyphaga</taxon>
        <taxon>Cucujiformia</taxon>
        <taxon>Tenebrionidae</taxon>
        <taxon>Zophobas</taxon>
    </lineage>
</organism>
<dbReference type="SUPFAM" id="SSF57756">
    <property type="entry name" value="Retrovirus zinc finger-like domains"/>
    <property type="match status" value="1"/>
</dbReference>
<dbReference type="InterPro" id="IPR021109">
    <property type="entry name" value="Peptidase_aspartic_dom_sf"/>
</dbReference>
<proteinExistence type="predicted"/>
<dbReference type="GO" id="GO:0003676">
    <property type="term" value="F:nucleic acid binding"/>
    <property type="evidence" value="ECO:0007669"/>
    <property type="project" value="InterPro"/>
</dbReference>
<gene>
    <name evidence="3" type="ORF">Zmor_013553</name>
</gene>
<protein>
    <recommendedName>
        <fullName evidence="2">CCHC-type domain-containing protein</fullName>
    </recommendedName>
</protein>
<accession>A0AA38IDQ1</accession>
<dbReference type="GO" id="GO:0008270">
    <property type="term" value="F:zinc ion binding"/>
    <property type="evidence" value="ECO:0007669"/>
    <property type="project" value="InterPro"/>
</dbReference>
<evidence type="ECO:0000313" key="3">
    <source>
        <dbReference type="EMBL" id="KAJ3654360.1"/>
    </source>
</evidence>
<comment type="caution">
    <text evidence="3">The sequence shown here is derived from an EMBL/GenBank/DDBJ whole genome shotgun (WGS) entry which is preliminary data.</text>
</comment>
<name>A0AA38IDQ1_9CUCU</name>
<dbReference type="InterPro" id="IPR001878">
    <property type="entry name" value="Znf_CCHC"/>
</dbReference>
<feature type="domain" description="CCHC-type" evidence="2">
    <location>
        <begin position="114"/>
        <end position="130"/>
    </location>
</feature>
<dbReference type="Gene3D" id="4.10.60.10">
    <property type="entry name" value="Zinc finger, CCHC-type"/>
    <property type="match status" value="1"/>
</dbReference>
<evidence type="ECO:0000256" key="1">
    <source>
        <dbReference type="SAM" id="MobiDB-lite"/>
    </source>
</evidence>
<dbReference type="Gene3D" id="2.40.70.10">
    <property type="entry name" value="Acid Proteases"/>
    <property type="match status" value="1"/>
</dbReference>
<dbReference type="SUPFAM" id="SSF50630">
    <property type="entry name" value="Acid proteases"/>
    <property type="match status" value="1"/>
</dbReference>
<dbReference type="EMBL" id="JALNTZ010000004">
    <property type="protein sequence ID" value="KAJ3654360.1"/>
    <property type="molecule type" value="Genomic_DNA"/>
</dbReference>